<evidence type="ECO:0000313" key="5">
    <source>
        <dbReference type="EMBL" id="KAF8765839.1"/>
    </source>
</evidence>
<reference evidence="5" key="1">
    <citation type="submission" date="2020-07" db="EMBL/GenBank/DDBJ databases">
        <title>Genome sequence and genetic diversity analysis of an under-domesticated orphan crop, white fonio (Digitaria exilis).</title>
        <authorList>
            <person name="Bennetzen J.L."/>
            <person name="Chen S."/>
            <person name="Ma X."/>
            <person name="Wang X."/>
            <person name="Yssel A.E.J."/>
            <person name="Chaluvadi S.R."/>
            <person name="Johnson M."/>
            <person name="Gangashetty P."/>
            <person name="Hamidou F."/>
            <person name="Sanogo M.D."/>
            <person name="Zwaenepoel A."/>
            <person name="Wallace J."/>
            <person name="Van De Peer Y."/>
            <person name="Van Deynze A."/>
        </authorList>
    </citation>
    <scope>NUCLEOTIDE SEQUENCE</scope>
    <source>
        <tissue evidence="5">Leaves</tissue>
    </source>
</reference>
<evidence type="ECO:0000256" key="4">
    <source>
        <dbReference type="SAM" id="MobiDB-lite"/>
    </source>
</evidence>
<evidence type="ECO:0000256" key="1">
    <source>
        <dbReference type="ARBA" id="ARBA00004123"/>
    </source>
</evidence>
<evidence type="ECO:0000256" key="2">
    <source>
        <dbReference type="ARBA" id="ARBA00009937"/>
    </source>
</evidence>
<dbReference type="PANTHER" id="PTHR33669:SF4">
    <property type="entry name" value="NRR REPRESSOR HOMOLOG 2"/>
    <property type="match status" value="1"/>
</dbReference>
<evidence type="ECO:0000313" key="6">
    <source>
        <dbReference type="Proteomes" id="UP000636709"/>
    </source>
</evidence>
<dbReference type="InterPro" id="IPR031425">
    <property type="entry name" value="NPR1/NH1-interacting"/>
</dbReference>
<gene>
    <name evidence="5" type="ORF">HU200_008353</name>
</gene>
<accession>A0A835KP72</accession>
<keyword evidence="3" id="KW-0539">Nucleus</keyword>
<feature type="region of interest" description="Disordered" evidence="4">
    <location>
        <begin position="1"/>
        <end position="76"/>
    </location>
</feature>
<evidence type="ECO:0000256" key="3">
    <source>
        <dbReference type="ARBA" id="ARBA00023242"/>
    </source>
</evidence>
<dbReference type="AlphaFoldDB" id="A0A835KP72"/>
<dbReference type="GO" id="GO:0005634">
    <property type="term" value="C:nucleus"/>
    <property type="evidence" value="ECO:0007669"/>
    <property type="project" value="UniProtKB-SubCell"/>
</dbReference>
<feature type="compositionally biased region" description="Acidic residues" evidence="4">
    <location>
        <begin position="51"/>
        <end position="75"/>
    </location>
</feature>
<dbReference type="PANTHER" id="PTHR33669">
    <property type="entry name" value="PROTEIN NEGATIVE REGULATOR OF RESISTANCE"/>
    <property type="match status" value="1"/>
</dbReference>
<sequence length="194" mass="20388">MDAKKKREPGEESAAVRPVPPASSGGDAEAGATPPSIRKTPLLPDPMTPLADDEPVDIAVGDVEDEDEDEDDDDEKVERFYALLANIRAMRGLVPPCVASATTTPSGGDARKRLRAAEAPWRPAFRMEDFEVVVEPAAAPAPALPSKRGRMTRGADADAEDDDHGESTRPAVVAAPSLSSLPHAAARCDSDVGL</sequence>
<feature type="region of interest" description="Disordered" evidence="4">
    <location>
        <begin position="138"/>
        <end position="180"/>
    </location>
</feature>
<dbReference type="Pfam" id="PF15699">
    <property type="entry name" value="NPR1_interact"/>
    <property type="match status" value="1"/>
</dbReference>
<organism evidence="5 6">
    <name type="scientific">Digitaria exilis</name>
    <dbReference type="NCBI Taxonomy" id="1010633"/>
    <lineage>
        <taxon>Eukaryota</taxon>
        <taxon>Viridiplantae</taxon>
        <taxon>Streptophyta</taxon>
        <taxon>Embryophyta</taxon>
        <taxon>Tracheophyta</taxon>
        <taxon>Spermatophyta</taxon>
        <taxon>Magnoliopsida</taxon>
        <taxon>Liliopsida</taxon>
        <taxon>Poales</taxon>
        <taxon>Poaceae</taxon>
        <taxon>PACMAD clade</taxon>
        <taxon>Panicoideae</taxon>
        <taxon>Panicodae</taxon>
        <taxon>Paniceae</taxon>
        <taxon>Anthephorinae</taxon>
        <taxon>Digitaria</taxon>
    </lineage>
</organism>
<comment type="similarity">
    <text evidence="2">Belongs to the NPR1-interactor family.</text>
</comment>
<dbReference type="GO" id="GO:0010112">
    <property type="term" value="P:regulation of systemic acquired resistance"/>
    <property type="evidence" value="ECO:0007669"/>
    <property type="project" value="InterPro"/>
</dbReference>
<name>A0A835KP72_9POAL</name>
<comment type="subcellular location">
    <subcellularLocation>
        <location evidence="1">Nucleus</location>
    </subcellularLocation>
</comment>
<proteinExistence type="inferred from homology"/>
<dbReference type="EMBL" id="JACEFO010000544">
    <property type="protein sequence ID" value="KAF8765839.1"/>
    <property type="molecule type" value="Genomic_DNA"/>
</dbReference>
<dbReference type="Proteomes" id="UP000636709">
    <property type="component" value="Unassembled WGS sequence"/>
</dbReference>
<protein>
    <submittedName>
        <fullName evidence="5">Uncharacterized protein</fullName>
    </submittedName>
</protein>
<keyword evidence="6" id="KW-1185">Reference proteome</keyword>
<comment type="caution">
    <text evidence="5">The sequence shown here is derived from an EMBL/GenBank/DDBJ whole genome shotgun (WGS) entry which is preliminary data.</text>
</comment>
<feature type="compositionally biased region" description="Basic and acidic residues" evidence="4">
    <location>
        <begin position="1"/>
        <end position="10"/>
    </location>
</feature>
<dbReference type="OrthoDB" id="695514at2759"/>